<dbReference type="GO" id="GO:0016020">
    <property type="term" value="C:membrane"/>
    <property type="evidence" value="ECO:0007669"/>
    <property type="project" value="UniProtKB-SubCell"/>
</dbReference>
<feature type="transmembrane region" description="Helical" evidence="6">
    <location>
        <begin position="90"/>
        <end position="112"/>
    </location>
</feature>
<protein>
    <recommendedName>
        <fullName evidence="9">Mid2 domain-containing protein</fullName>
    </recommendedName>
</protein>
<name>A0A3N4HN52_ASCIM</name>
<evidence type="ECO:0008006" key="9">
    <source>
        <dbReference type="Google" id="ProtNLM"/>
    </source>
</evidence>
<organism evidence="7 8">
    <name type="scientific">Ascobolus immersus RN42</name>
    <dbReference type="NCBI Taxonomy" id="1160509"/>
    <lineage>
        <taxon>Eukaryota</taxon>
        <taxon>Fungi</taxon>
        <taxon>Dikarya</taxon>
        <taxon>Ascomycota</taxon>
        <taxon>Pezizomycotina</taxon>
        <taxon>Pezizomycetes</taxon>
        <taxon>Pezizales</taxon>
        <taxon>Ascobolaceae</taxon>
        <taxon>Ascobolus</taxon>
    </lineage>
</organism>
<dbReference type="AlphaFoldDB" id="A0A3N4HN52"/>
<feature type="region of interest" description="Disordered" evidence="5">
    <location>
        <begin position="37"/>
        <end position="59"/>
    </location>
</feature>
<keyword evidence="2 6" id="KW-0812">Transmembrane</keyword>
<dbReference type="Proteomes" id="UP000275078">
    <property type="component" value="Unassembled WGS sequence"/>
</dbReference>
<reference evidence="7 8" key="1">
    <citation type="journal article" date="2018" name="Nat. Ecol. Evol.">
        <title>Pezizomycetes genomes reveal the molecular basis of ectomycorrhizal truffle lifestyle.</title>
        <authorList>
            <person name="Murat C."/>
            <person name="Payen T."/>
            <person name="Noel B."/>
            <person name="Kuo A."/>
            <person name="Morin E."/>
            <person name="Chen J."/>
            <person name="Kohler A."/>
            <person name="Krizsan K."/>
            <person name="Balestrini R."/>
            <person name="Da Silva C."/>
            <person name="Montanini B."/>
            <person name="Hainaut M."/>
            <person name="Levati E."/>
            <person name="Barry K.W."/>
            <person name="Belfiori B."/>
            <person name="Cichocki N."/>
            <person name="Clum A."/>
            <person name="Dockter R.B."/>
            <person name="Fauchery L."/>
            <person name="Guy J."/>
            <person name="Iotti M."/>
            <person name="Le Tacon F."/>
            <person name="Lindquist E.A."/>
            <person name="Lipzen A."/>
            <person name="Malagnac F."/>
            <person name="Mello A."/>
            <person name="Molinier V."/>
            <person name="Miyauchi S."/>
            <person name="Poulain J."/>
            <person name="Riccioni C."/>
            <person name="Rubini A."/>
            <person name="Sitrit Y."/>
            <person name="Splivallo R."/>
            <person name="Traeger S."/>
            <person name="Wang M."/>
            <person name="Zifcakova L."/>
            <person name="Wipf D."/>
            <person name="Zambonelli A."/>
            <person name="Paolocci F."/>
            <person name="Nowrousian M."/>
            <person name="Ottonello S."/>
            <person name="Baldrian P."/>
            <person name="Spatafora J.W."/>
            <person name="Henrissat B."/>
            <person name="Nagy L.G."/>
            <person name="Aury J.M."/>
            <person name="Wincker P."/>
            <person name="Grigoriev I.V."/>
            <person name="Bonfante P."/>
            <person name="Martin F.M."/>
        </authorList>
    </citation>
    <scope>NUCLEOTIDE SEQUENCE [LARGE SCALE GENOMIC DNA]</scope>
    <source>
        <strain evidence="7 8">RN42</strain>
    </source>
</reference>
<accession>A0A3N4HN52</accession>
<evidence type="ECO:0000256" key="4">
    <source>
        <dbReference type="ARBA" id="ARBA00023136"/>
    </source>
</evidence>
<dbReference type="GO" id="GO:0071944">
    <property type="term" value="C:cell periphery"/>
    <property type="evidence" value="ECO:0007669"/>
    <property type="project" value="UniProtKB-ARBA"/>
</dbReference>
<dbReference type="PANTHER" id="PTHR15549">
    <property type="entry name" value="PAIRED IMMUNOGLOBULIN-LIKE TYPE 2 RECEPTOR"/>
    <property type="match status" value="1"/>
</dbReference>
<dbReference type="PANTHER" id="PTHR15549:SF26">
    <property type="entry name" value="AXIAL BUDDING PATTERN PROTEIN 2-RELATED"/>
    <property type="match status" value="1"/>
</dbReference>
<comment type="subcellular location">
    <subcellularLocation>
        <location evidence="1">Membrane</location>
        <topology evidence="1">Single-pass membrane protein</topology>
    </subcellularLocation>
</comment>
<gene>
    <name evidence="7" type="ORF">BJ508DRAFT_35645</name>
</gene>
<evidence type="ECO:0000256" key="1">
    <source>
        <dbReference type="ARBA" id="ARBA00004167"/>
    </source>
</evidence>
<keyword evidence="8" id="KW-1185">Reference proteome</keyword>
<sequence>MELRRSVCFPILSVRTSSSIACTYRLDSAQVDMLKTHHSNIPTPTPTPTPSSTSTPTESIKTMFVPIPTPTSPQPSEISKSSSEMSTATVAGISVAGVVGVVAILAAGVFWWRSRKTKNRLRDLETTQMKERNDRIAQDKIVVGGGVELEGSEGYK</sequence>
<evidence type="ECO:0000256" key="6">
    <source>
        <dbReference type="SAM" id="Phobius"/>
    </source>
</evidence>
<keyword evidence="3 6" id="KW-1133">Transmembrane helix</keyword>
<evidence type="ECO:0000256" key="5">
    <source>
        <dbReference type="SAM" id="MobiDB-lite"/>
    </source>
</evidence>
<dbReference type="EMBL" id="ML119792">
    <property type="protein sequence ID" value="RPA74356.1"/>
    <property type="molecule type" value="Genomic_DNA"/>
</dbReference>
<evidence type="ECO:0000256" key="2">
    <source>
        <dbReference type="ARBA" id="ARBA00022692"/>
    </source>
</evidence>
<evidence type="ECO:0000256" key="3">
    <source>
        <dbReference type="ARBA" id="ARBA00022989"/>
    </source>
</evidence>
<dbReference type="InterPro" id="IPR051694">
    <property type="entry name" value="Immunoregulatory_rcpt-like"/>
</dbReference>
<keyword evidence="4 6" id="KW-0472">Membrane</keyword>
<proteinExistence type="predicted"/>
<evidence type="ECO:0000313" key="8">
    <source>
        <dbReference type="Proteomes" id="UP000275078"/>
    </source>
</evidence>
<evidence type="ECO:0000313" key="7">
    <source>
        <dbReference type="EMBL" id="RPA74356.1"/>
    </source>
</evidence>